<dbReference type="Gene3D" id="1.10.10.10">
    <property type="entry name" value="Winged helix-like DNA-binding domain superfamily/Winged helix DNA-binding domain"/>
    <property type="match status" value="1"/>
</dbReference>
<accession>A0A2A7SDZ6</accession>
<sequence length="154" mass="17143">MNDLDKTDRAILAAVQRDGRIPIARLADSVGLSETPCARRLKRLETEGYVERYRGQLSRKRLGYGVVAFVLLRIAVHDRSLADRFEREVMAMPRILSCHNVSGSADYLLQVIGRDLDDYGSFVRDALRVLPGVTSVESVLSLREVKADEGLPTG</sequence>
<organism evidence="5 6">
    <name type="scientific">Burkholderia gladioli</name>
    <name type="common">Pseudomonas marginata</name>
    <name type="synonym">Phytomonas marginata</name>
    <dbReference type="NCBI Taxonomy" id="28095"/>
    <lineage>
        <taxon>Bacteria</taxon>
        <taxon>Pseudomonadati</taxon>
        <taxon>Pseudomonadota</taxon>
        <taxon>Betaproteobacteria</taxon>
        <taxon>Burkholderiales</taxon>
        <taxon>Burkholderiaceae</taxon>
        <taxon>Burkholderia</taxon>
    </lineage>
</organism>
<dbReference type="PANTHER" id="PTHR30154">
    <property type="entry name" value="LEUCINE-RESPONSIVE REGULATORY PROTEIN"/>
    <property type="match status" value="1"/>
</dbReference>
<dbReference type="SUPFAM" id="SSF46785">
    <property type="entry name" value="Winged helix' DNA-binding domain"/>
    <property type="match status" value="1"/>
</dbReference>
<keyword evidence="3" id="KW-0804">Transcription</keyword>
<dbReference type="PROSITE" id="PS50956">
    <property type="entry name" value="HTH_ASNC_2"/>
    <property type="match status" value="1"/>
</dbReference>
<comment type="caution">
    <text evidence="5">The sequence shown here is derived from an EMBL/GenBank/DDBJ whole genome shotgun (WGS) entry which is preliminary data.</text>
</comment>
<evidence type="ECO:0000313" key="6">
    <source>
        <dbReference type="Proteomes" id="UP000220629"/>
    </source>
</evidence>
<dbReference type="GO" id="GO:0005829">
    <property type="term" value="C:cytosol"/>
    <property type="evidence" value="ECO:0007669"/>
    <property type="project" value="TreeGrafter"/>
</dbReference>
<dbReference type="GO" id="GO:0043200">
    <property type="term" value="P:response to amino acid"/>
    <property type="evidence" value="ECO:0007669"/>
    <property type="project" value="TreeGrafter"/>
</dbReference>
<evidence type="ECO:0000259" key="4">
    <source>
        <dbReference type="PROSITE" id="PS50956"/>
    </source>
</evidence>
<dbReference type="SMART" id="SM00344">
    <property type="entry name" value="HTH_ASNC"/>
    <property type="match status" value="1"/>
</dbReference>
<dbReference type="InterPro" id="IPR036388">
    <property type="entry name" value="WH-like_DNA-bd_sf"/>
</dbReference>
<name>A0A2A7SDZ6_BURGA</name>
<feature type="domain" description="HTH asnC-type" evidence="4">
    <location>
        <begin position="4"/>
        <end position="65"/>
    </location>
</feature>
<dbReference type="Pfam" id="PF13412">
    <property type="entry name" value="HTH_24"/>
    <property type="match status" value="1"/>
</dbReference>
<dbReference type="InterPro" id="IPR011991">
    <property type="entry name" value="ArsR-like_HTH"/>
</dbReference>
<evidence type="ECO:0000256" key="3">
    <source>
        <dbReference type="ARBA" id="ARBA00023163"/>
    </source>
</evidence>
<gene>
    <name evidence="5" type="ORF">CRM94_05585</name>
</gene>
<dbReference type="PRINTS" id="PR00033">
    <property type="entry name" value="HTHASNC"/>
</dbReference>
<dbReference type="GO" id="GO:0006355">
    <property type="term" value="P:regulation of DNA-templated transcription"/>
    <property type="evidence" value="ECO:0007669"/>
    <property type="project" value="UniProtKB-ARBA"/>
</dbReference>
<dbReference type="GO" id="GO:0043565">
    <property type="term" value="F:sequence-specific DNA binding"/>
    <property type="evidence" value="ECO:0007669"/>
    <property type="project" value="InterPro"/>
</dbReference>
<dbReference type="CDD" id="cd00090">
    <property type="entry name" value="HTH_ARSR"/>
    <property type="match status" value="1"/>
</dbReference>
<protein>
    <submittedName>
        <fullName evidence="5">AsnC family transcriptional regulator</fullName>
    </submittedName>
</protein>
<dbReference type="InterPro" id="IPR000485">
    <property type="entry name" value="AsnC-type_HTH_dom"/>
</dbReference>
<keyword evidence="2" id="KW-0238">DNA-binding</keyword>
<dbReference type="InterPro" id="IPR019888">
    <property type="entry name" value="Tscrpt_reg_AsnC-like"/>
</dbReference>
<reference evidence="6" key="1">
    <citation type="submission" date="2017-09" db="EMBL/GenBank/DDBJ databases">
        <title>FDA dAtabase for Regulatory Grade micrObial Sequences (FDA-ARGOS): Supporting development and validation of Infectious Disease Dx tests.</title>
        <authorList>
            <person name="Minogue T."/>
            <person name="Wolcott M."/>
            <person name="Wasieloski L."/>
            <person name="Aguilar W."/>
            <person name="Moore D."/>
            <person name="Tallon L."/>
            <person name="Sadzewicz L."/>
            <person name="Ott S."/>
            <person name="Zhao X."/>
            <person name="Nagaraj S."/>
            <person name="Vavikolanu K."/>
            <person name="Aluvathingal J."/>
            <person name="Nadendla S."/>
            <person name="Sichtig H."/>
        </authorList>
    </citation>
    <scope>NUCLEOTIDE SEQUENCE [LARGE SCALE GENOMIC DNA]</scope>
    <source>
        <strain evidence="6">FDAARGOS_390</strain>
    </source>
</reference>
<dbReference type="InterPro" id="IPR036390">
    <property type="entry name" value="WH_DNA-bd_sf"/>
</dbReference>
<dbReference type="EMBL" id="PDDY01000001">
    <property type="protein sequence ID" value="PEH41663.1"/>
    <property type="molecule type" value="Genomic_DNA"/>
</dbReference>
<dbReference type="RefSeq" id="WP_098151678.1">
    <property type="nucleotide sequence ID" value="NZ_CP065596.1"/>
</dbReference>
<evidence type="ECO:0000256" key="2">
    <source>
        <dbReference type="ARBA" id="ARBA00023125"/>
    </source>
</evidence>
<proteinExistence type="predicted"/>
<evidence type="ECO:0000313" key="5">
    <source>
        <dbReference type="EMBL" id="PEH41663.1"/>
    </source>
</evidence>
<dbReference type="InterPro" id="IPR019887">
    <property type="entry name" value="Tscrpt_reg_AsnC/Lrp_C"/>
</dbReference>
<dbReference type="SUPFAM" id="SSF54909">
    <property type="entry name" value="Dimeric alpha+beta barrel"/>
    <property type="match status" value="1"/>
</dbReference>
<keyword evidence="1" id="KW-0805">Transcription regulation</keyword>
<dbReference type="AlphaFoldDB" id="A0A2A7SDZ6"/>
<evidence type="ECO:0000256" key="1">
    <source>
        <dbReference type="ARBA" id="ARBA00023015"/>
    </source>
</evidence>
<dbReference type="Proteomes" id="UP000220629">
    <property type="component" value="Unassembled WGS sequence"/>
</dbReference>
<dbReference type="InterPro" id="IPR011008">
    <property type="entry name" value="Dimeric_a/b-barrel"/>
</dbReference>
<dbReference type="Gene3D" id="3.30.70.920">
    <property type="match status" value="1"/>
</dbReference>
<dbReference type="Pfam" id="PF01037">
    <property type="entry name" value="AsnC_trans_reg"/>
    <property type="match status" value="1"/>
</dbReference>
<dbReference type="PANTHER" id="PTHR30154:SF34">
    <property type="entry name" value="TRANSCRIPTIONAL REGULATOR AZLB"/>
    <property type="match status" value="1"/>
</dbReference>